<organism evidence="2 3">
    <name type="scientific">Celerinatantimonas yamalensis</name>
    <dbReference type="NCBI Taxonomy" id="559956"/>
    <lineage>
        <taxon>Bacteria</taxon>
        <taxon>Pseudomonadati</taxon>
        <taxon>Pseudomonadota</taxon>
        <taxon>Gammaproteobacteria</taxon>
        <taxon>Celerinatantimonadaceae</taxon>
        <taxon>Celerinatantimonas</taxon>
    </lineage>
</organism>
<keyword evidence="3" id="KW-1185">Reference proteome</keyword>
<evidence type="ECO:0000313" key="2">
    <source>
        <dbReference type="EMBL" id="MFM2483582.1"/>
    </source>
</evidence>
<reference evidence="2 3" key="1">
    <citation type="journal article" date="2013" name="Int. J. Syst. Evol. Microbiol.">
        <title>Celerinatantimonas yamalensis sp. nov., a cold-adapted diazotrophic bacterium from a cold permafrost brine.</title>
        <authorList>
            <person name="Shcherbakova V."/>
            <person name="Chuvilskaya N."/>
            <person name="Rivkina E."/>
            <person name="Demidov N."/>
            <person name="Uchaeva V."/>
            <person name="Suetin S."/>
            <person name="Suzina N."/>
            <person name="Gilichinsky D."/>
        </authorList>
    </citation>
    <scope>NUCLEOTIDE SEQUENCE [LARGE SCALE GENOMIC DNA]</scope>
    <source>
        <strain evidence="2 3">C7</strain>
    </source>
</reference>
<comment type="caution">
    <text evidence="2">The sequence shown here is derived from an EMBL/GenBank/DDBJ whole genome shotgun (WGS) entry which is preliminary data.</text>
</comment>
<proteinExistence type="predicted"/>
<keyword evidence="1" id="KW-0472">Membrane</keyword>
<sequence length="121" mass="14393">MSPSHKERRRGPDKLQRWLSLLTIICWFIFLGALIIFHYARPQIDYGYLEFKGIDIRAHWDATYLPWYLRLLWLCIIVTLVDLLLRLPRHRRRSDHHIYNLIVLLLISAGALGSYYVGLFG</sequence>
<gene>
    <name evidence="2" type="ORF">ABUE30_00560</name>
</gene>
<evidence type="ECO:0000313" key="3">
    <source>
        <dbReference type="Proteomes" id="UP001629953"/>
    </source>
</evidence>
<dbReference type="Proteomes" id="UP001629953">
    <property type="component" value="Unassembled WGS sequence"/>
</dbReference>
<evidence type="ECO:0000256" key="1">
    <source>
        <dbReference type="SAM" id="Phobius"/>
    </source>
</evidence>
<name>A0ABW9G282_9GAMM</name>
<keyword evidence="1" id="KW-1133">Transmembrane helix</keyword>
<feature type="transmembrane region" description="Helical" evidence="1">
    <location>
        <begin position="67"/>
        <end position="85"/>
    </location>
</feature>
<protein>
    <submittedName>
        <fullName evidence="2">Uncharacterized protein</fullName>
    </submittedName>
</protein>
<dbReference type="EMBL" id="JBEQCT010000001">
    <property type="protein sequence ID" value="MFM2483582.1"/>
    <property type="molecule type" value="Genomic_DNA"/>
</dbReference>
<dbReference type="RefSeq" id="WP_408621693.1">
    <property type="nucleotide sequence ID" value="NZ_JBEQCT010000001.1"/>
</dbReference>
<keyword evidence="1" id="KW-0812">Transmembrane</keyword>
<feature type="transmembrane region" description="Helical" evidence="1">
    <location>
        <begin position="21"/>
        <end position="40"/>
    </location>
</feature>
<accession>A0ABW9G282</accession>
<feature type="transmembrane region" description="Helical" evidence="1">
    <location>
        <begin position="97"/>
        <end position="117"/>
    </location>
</feature>